<organism evidence="2 3">
    <name type="scientific">Mucor circinelloides f. lusitanicus</name>
    <name type="common">Mucor racemosus var. lusitanicus</name>
    <dbReference type="NCBI Taxonomy" id="29924"/>
    <lineage>
        <taxon>Eukaryota</taxon>
        <taxon>Fungi</taxon>
        <taxon>Fungi incertae sedis</taxon>
        <taxon>Mucoromycota</taxon>
        <taxon>Mucoromycotina</taxon>
        <taxon>Mucoromycetes</taxon>
        <taxon>Mucorales</taxon>
        <taxon>Mucorineae</taxon>
        <taxon>Mucoraceae</taxon>
        <taxon>Mucor</taxon>
    </lineage>
</organism>
<reference evidence="2 3" key="1">
    <citation type="submission" date="2019-09" db="EMBL/GenBank/DDBJ databases">
        <authorList>
            <consortium name="DOE Joint Genome Institute"/>
            <person name="Mondo S.J."/>
            <person name="Navarro-Mendoza M.I."/>
            <person name="Perez-Arques C."/>
            <person name="Panchal S."/>
            <person name="Nicolas F.E."/>
            <person name="Ganguly P."/>
            <person name="Pangilinan J."/>
            <person name="Grigoriev I."/>
            <person name="Heitman J."/>
            <person name="Sanya K."/>
            <person name="Garre V."/>
        </authorList>
    </citation>
    <scope>NUCLEOTIDE SEQUENCE [LARGE SCALE GENOMIC DNA]</scope>
    <source>
        <strain evidence="2 3">MU402</strain>
    </source>
</reference>
<evidence type="ECO:0008006" key="4">
    <source>
        <dbReference type="Google" id="ProtNLM"/>
    </source>
</evidence>
<dbReference type="AlphaFoldDB" id="A0A8H4BHE8"/>
<feature type="signal peptide" evidence="1">
    <location>
        <begin position="1"/>
        <end position="31"/>
    </location>
</feature>
<evidence type="ECO:0000313" key="2">
    <source>
        <dbReference type="EMBL" id="KAF1802193.1"/>
    </source>
</evidence>
<accession>A0A8H4BHE8</accession>
<feature type="chain" id="PRO_5034258903" description="Secreted protein" evidence="1">
    <location>
        <begin position="32"/>
        <end position="114"/>
    </location>
</feature>
<proteinExistence type="predicted"/>
<comment type="caution">
    <text evidence="2">The sequence shown here is derived from an EMBL/GenBank/DDBJ whole genome shotgun (WGS) entry which is preliminary data.</text>
</comment>
<name>A0A8H4BHE8_MUCCL</name>
<sequence>MASTVHTKNTFLSKRLLVVLRLLLRAWKSLSRSSKRQSSVAVASGWSYLSTSAFSPNFAFSASEARKMLGFPSSTMSICRDLYRFSWKLPSIVMPFLGAPLHAKQLTSLSTPCS</sequence>
<dbReference type="EMBL" id="JAAECE010000004">
    <property type="protein sequence ID" value="KAF1802193.1"/>
    <property type="molecule type" value="Genomic_DNA"/>
</dbReference>
<evidence type="ECO:0000256" key="1">
    <source>
        <dbReference type="SAM" id="SignalP"/>
    </source>
</evidence>
<protein>
    <recommendedName>
        <fullName evidence="4">Secreted protein</fullName>
    </recommendedName>
</protein>
<dbReference type="Proteomes" id="UP000469890">
    <property type="component" value="Unassembled WGS sequence"/>
</dbReference>
<keyword evidence="1" id="KW-0732">Signal</keyword>
<gene>
    <name evidence="2" type="ORF">FB192DRAFT_1376738</name>
</gene>
<evidence type="ECO:0000313" key="3">
    <source>
        <dbReference type="Proteomes" id="UP000469890"/>
    </source>
</evidence>